<reference evidence="2 3" key="2">
    <citation type="submission" date="2018-11" db="EMBL/GenBank/DDBJ databases">
        <authorList>
            <consortium name="Pathogen Informatics"/>
        </authorList>
    </citation>
    <scope>NUCLEOTIDE SEQUENCE [LARGE SCALE GENOMIC DNA]</scope>
    <source>
        <strain evidence="2 3">MHpl1</strain>
    </source>
</reference>
<protein>
    <submittedName>
        <fullName evidence="4">RCK C-terminal domain-containing protein</fullName>
    </submittedName>
</protein>
<keyword evidence="3" id="KW-1185">Reference proteome</keyword>
<organism evidence="4">
    <name type="scientific">Haemonchus placei</name>
    <name type="common">Barber's pole worm</name>
    <dbReference type="NCBI Taxonomy" id="6290"/>
    <lineage>
        <taxon>Eukaryota</taxon>
        <taxon>Metazoa</taxon>
        <taxon>Ecdysozoa</taxon>
        <taxon>Nematoda</taxon>
        <taxon>Chromadorea</taxon>
        <taxon>Rhabditida</taxon>
        <taxon>Rhabditina</taxon>
        <taxon>Rhabditomorpha</taxon>
        <taxon>Strongyloidea</taxon>
        <taxon>Trichostrongylidae</taxon>
        <taxon>Haemonchus</taxon>
    </lineage>
</organism>
<reference evidence="4" key="1">
    <citation type="submission" date="2017-02" db="UniProtKB">
        <authorList>
            <consortium name="WormBaseParasite"/>
        </authorList>
    </citation>
    <scope>IDENTIFICATION</scope>
</reference>
<feature type="compositionally biased region" description="Basic and acidic residues" evidence="1">
    <location>
        <begin position="46"/>
        <end position="63"/>
    </location>
</feature>
<proteinExistence type="predicted"/>
<dbReference type="EMBL" id="UZAF01017621">
    <property type="protein sequence ID" value="VDO43391.1"/>
    <property type="molecule type" value="Genomic_DNA"/>
</dbReference>
<feature type="region of interest" description="Disordered" evidence="1">
    <location>
        <begin position="46"/>
        <end position="72"/>
    </location>
</feature>
<evidence type="ECO:0000313" key="4">
    <source>
        <dbReference type="WBParaSite" id="HPLM_0001164401-mRNA-1"/>
    </source>
</evidence>
<sequence length="72" mass="7865">MGSEASRRKVPDDSSGQTFFYMLPPNLLTEGDVIILDGGPSFLQHNEVESVKGDRNDPLRSLDDDSDDGPVN</sequence>
<dbReference type="Proteomes" id="UP000268014">
    <property type="component" value="Unassembled WGS sequence"/>
</dbReference>
<gene>
    <name evidence="2" type="ORF">HPLM_LOCUS11636</name>
</gene>
<dbReference type="AlphaFoldDB" id="A0A0N4WKM7"/>
<name>A0A0N4WKM7_HAEPC</name>
<evidence type="ECO:0000313" key="2">
    <source>
        <dbReference type="EMBL" id="VDO43391.1"/>
    </source>
</evidence>
<dbReference type="WBParaSite" id="HPLM_0001164401-mRNA-1">
    <property type="protein sequence ID" value="HPLM_0001164401-mRNA-1"/>
    <property type="gene ID" value="HPLM_0001164401"/>
</dbReference>
<evidence type="ECO:0000256" key="1">
    <source>
        <dbReference type="SAM" id="MobiDB-lite"/>
    </source>
</evidence>
<accession>A0A0N4WKM7</accession>
<evidence type="ECO:0000313" key="3">
    <source>
        <dbReference type="Proteomes" id="UP000268014"/>
    </source>
</evidence>